<name>A0ABZ3D901_9PROT</name>
<dbReference type="EMBL" id="CP152276">
    <property type="protein sequence ID" value="XAE44095.1"/>
    <property type="molecule type" value="Genomic_DNA"/>
</dbReference>
<dbReference type="Pfam" id="PF11821">
    <property type="entry name" value="ActD"/>
    <property type="match status" value="1"/>
</dbReference>
<keyword evidence="1" id="KW-1133">Transmembrane helix</keyword>
<dbReference type="PANTHER" id="PTHR40394:SF2">
    <property type="entry name" value="QUINOL:CYTOCHROME C OXIDOREDUCTASE MEMBRANE PROTEIN"/>
    <property type="match status" value="1"/>
</dbReference>
<organism evidence="2 3">
    <name type="scientific">Nguyenibacter vanlangensis</name>
    <dbReference type="NCBI Taxonomy" id="1216886"/>
    <lineage>
        <taxon>Bacteria</taxon>
        <taxon>Pseudomonadati</taxon>
        <taxon>Pseudomonadota</taxon>
        <taxon>Alphaproteobacteria</taxon>
        <taxon>Acetobacterales</taxon>
        <taxon>Acetobacteraceae</taxon>
        <taxon>Nguyenibacter</taxon>
    </lineage>
</organism>
<reference evidence="2 3" key="1">
    <citation type="submission" date="2024-04" db="EMBL/GenBank/DDBJ databases">
        <title>Complete genome sequence of Nguyenibacter vanlangesis HBCM-1154, a strain capable of nitrogen fixation, IAA production, and phosphorus solubilization isolated from sugarcane soil.</title>
        <authorList>
            <person name="MY HANH P."/>
        </authorList>
    </citation>
    <scope>NUCLEOTIDE SEQUENCE [LARGE SCALE GENOMIC DNA]</scope>
    <source>
        <strain evidence="2 3">HBCM 1154</strain>
    </source>
</reference>
<evidence type="ECO:0000313" key="3">
    <source>
        <dbReference type="Proteomes" id="UP001449795"/>
    </source>
</evidence>
<dbReference type="InterPro" id="IPR021776">
    <property type="entry name" value="ActD"/>
</dbReference>
<feature type="transmembrane region" description="Helical" evidence="1">
    <location>
        <begin position="58"/>
        <end position="80"/>
    </location>
</feature>
<protein>
    <submittedName>
        <fullName evidence="2">Quinol:electron acceptor oxidoreductase subunit ActD</fullName>
    </submittedName>
</protein>
<keyword evidence="1" id="KW-0472">Membrane</keyword>
<feature type="transmembrane region" description="Helical" evidence="1">
    <location>
        <begin position="100"/>
        <end position="123"/>
    </location>
</feature>
<dbReference type="PANTHER" id="PTHR40394">
    <property type="entry name" value="LIPOPROTEIN-RELATED"/>
    <property type="match status" value="1"/>
</dbReference>
<sequence length="192" mass="20102">MAPTHPVHRHVLGGFATAAQRDAAMARLGAQGFPPASSYGPTEPDAGMGAGMGSGSRLPVVMLLGGMVGALGAFGLQSYATVAAYPLDIGGRPHFFWPAYIPFALEAGFMGAMLSGFASYLVAARLLRLYDPVDENPSFRRAMIDHWFVAVAAPDDAAGARIADLLGAEGASSIEEYAADAQQAGMREERRE</sequence>
<proteinExistence type="predicted"/>
<accession>A0ABZ3D901</accession>
<dbReference type="RefSeq" id="WP_342629407.1">
    <property type="nucleotide sequence ID" value="NZ_CP152276.1"/>
</dbReference>
<evidence type="ECO:0000313" key="2">
    <source>
        <dbReference type="EMBL" id="XAE44095.1"/>
    </source>
</evidence>
<keyword evidence="3" id="KW-1185">Reference proteome</keyword>
<gene>
    <name evidence="2" type="ORF">AAC691_06585</name>
</gene>
<evidence type="ECO:0000256" key="1">
    <source>
        <dbReference type="SAM" id="Phobius"/>
    </source>
</evidence>
<keyword evidence="1" id="KW-0812">Transmembrane</keyword>
<dbReference type="Proteomes" id="UP001449795">
    <property type="component" value="Chromosome"/>
</dbReference>